<dbReference type="InterPro" id="IPR011990">
    <property type="entry name" value="TPR-like_helical_dom_sf"/>
</dbReference>
<dbReference type="PROSITE" id="PS50005">
    <property type="entry name" value="TPR"/>
    <property type="match status" value="2"/>
</dbReference>
<name>A0A2U3QIU5_9BACT</name>
<dbReference type="Pfam" id="PF14559">
    <property type="entry name" value="TPR_19"/>
    <property type="match status" value="1"/>
</dbReference>
<evidence type="ECO:0000256" key="2">
    <source>
        <dbReference type="ARBA" id="ARBA00022803"/>
    </source>
</evidence>
<evidence type="ECO:0000313" key="6">
    <source>
        <dbReference type="Proteomes" id="UP000245125"/>
    </source>
</evidence>
<feature type="repeat" description="TPR" evidence="3">
    <location>
        <begin position="3"/>
        <end position="36"/>
    </location>
</feature>
<reference evidence="6" key="1">
    <citation type="submission" date="2018-03" db="EMBL/GenBank/DDBJ databases">
        <authorList>
            <person name="Zecchin S."/>
        </authorList>
    </citation>
    <scope>NUCLEOTIDE SEQUENCE [LARGE SCALE GENOMIC DNA]</scope>
</reference>
<dbReference type="InterPro" id="IPR051012">
    <property type="entry name" value="CellSynth/LPSAsmb/PSIAsmb"/>
</dbReference>
<evidence type="ECO:0000313" key="5">
    <source>
        <dbReference type="EMBL" id="SPQ01327.1"/>
    </source>
</evidence>
<evidence type="ECO:0008006" key="7">
    <source>
        <dbReference type="Google" id="ProtNLM"/>
    </source>
</evidence>
<dbReference type="Proteomes" id="UP000245125">
    <property type="component" value="Unassembled WGS sequence"/>
</dbReference>
<dbReference type="AlphaFoldDB" id="A0A2U3QIU5"/>
<evidence type="ECO:0000256" key="4">
    <source>
        <dbReference type="SAM" id="MobiDB-lite"/>
    </source>
</evidence>
<dbReference type="EMBL" id="OUUY01000098">
    <property type="protein sequence ID" value="SPQ01327.1"/>
    <property type="molecule type" value="Genomic_DNA"/>
</dbReference>
<dbReference type="Gene3D" id="1.25.40.10">
    <property type="entry name" value="Tetratricopeptide repeat domain"/>
    <property type="match status" value="4"/>
</dbReference>
<keyword evidence="1" id="KW-0677">Repeat</keyword>
<evidence type="ECO:0000256" key="3">
    <source>
        <dbReference type="PROSITE-ProRule" id="PRU00339"/>
    </source>
</evidence>
<feature type="region of interest" description="Disordered" evidence="4">
    <location>
        <begin position="442"/>
        <end position="499"/>
    </location>
</feature>
<accession>A0A2U3QIU5</accession>
<organism evidence="5 6">
    <name type="scientific">Candidatus Sulfobium mesophilum</name>
    <dbReference type="NCBI Taxonomy" id="2016548"/>
    <lineage>
        <taxon>Bacteria</taxon>
        <taxon>Pseudomonadati</taxon>
        <taxon>Nitrospirota</taxon>
        <taxon>Nitrospiria</taxon>
        <taxon>Nitrospirales</taxon>
        <taxon>Nitrospiraceae</taxon>
        <taxon>Candidatus Sulfobium</taxon>
    </lineage>
</organism>
<dbReference type="SUPFAM" id="SSF48452">
    <property type="entry name" value="TPR-like"/>
    <property type="match status" value="2"/>
</dbReference>
<gene>
    <name evidence="5" type="ORF">NBG4_500001</name>
</gene>
<keyword evidence="6" id="KW-1185">Reference proteome</keyword>
<dbReference type="Pfam" id="PF13432">
    <property type="entry name" value="TPR_16"/>
    <property type="match status" value="1"/>
</dbReference>
<keyword evidence="2 3" id="KW-0802">TPR repeat</keyword>
<evidence type="ECO:0000256" key="1">
    <source>
        <dbReference type="ARBA" id="ARBA00022737"/>
    </source>
</evidence>
<dbReference type="PANTHER" id="PTHR45586:SF1">
    <property type="entry name" value="LIPOPOLYSACCHARIDE ASSEMBLY PROTEIN B"/>
    <property type="match status" value="1"/>
</dbReference>
<feature type="compositionally biased region" description="Basic and acidic residues" evidence="4">
    <location>
        <begin position="467"/>
        <end position="499"/>
    </location>
</feature>
<protein>
    <recommendedName>
        <fullName evidence="7">Tetratricopeptide repeat protein</fullName>
    </recommendedName>
</protein>
<dbReference type="InterPro" id="IPR019734">
    <property type="entry name" value="TPR_rpt"/>
</dbReference>
<dbReference type="SMART" id="SM00028">
    <property type="entry name" value="TPR"/>
    <property type="match status" value="6"/>
</dbReference>
<sequence length="662" mass="74300">MNKEAAFGLGNLYEKSGRMEKAMECMKEAAALFPEDAEVAFKYAELCLRSKADETAKEYLLKVTGIEPKHLRAGRLLAEIYLKEGEEEKAWKAYLPVIDEVILRGNPSEAIGLLESFKKIDPVQTGRRLVSLYRQLADDDKAFSELLSLGDYLKETDMTEEAVSCYREALDLRPYDTSLREMLEEFSEKPQEPEKPVTEKEAVTLRLTEGEKTTEEILMEADVFSRYGLRSEAIGILEQLKVKEPQNMNLHLKLKALYSEASDKESLVTECLILHELYKRQGDTANSERMISDALAMSPEDPRLEGREASKLQIEPTSYAAEVTGESGEAATKEYDIEDFEEEIAEADFYIRQGFNQDAARILERLHRLFPQDKVIAEKLTALGQVPEKEGAGIPASEAVAGQTLRGVETGGITDAFKPVAEEPGVDEAVHEETLTEITGFETTAMGKPVSEEPVSQGPAAAEPQVPEEKEILQTSDETQHEDLSSSDRELADAQKEPEIDSDVLEIFQEFKKGLESELAEEDSETHYNLGIAYKEMGLLDDAIKEFQTSRSDPKRFMQSSTMLGVCYMEKGLYSLAIDVLTKAIKEISDKDESYWAIKYDLAEAYEKNNNVKEALDLYTAVFGWNAGFRNVSEKINQLKARIAKSSEAEKSKARKDRVSYL</sequence>
<dbReference type="Pfam" id="PF13181">
    <property type="entry name" value="TPR_8"/>
    <property type="match status" value="1"/>
</dbReference>
<dbReference type="PANTHER" id="PTHR45586">
    <property type="entry name" value="TPR REPEAT-CONTAINING PROTEIN PA4667"/>
    <property type="match status" value="1"/>
</dbReference>
<feature type="repeat" description="TPR" evidence="3">
    <location>
        <begin position="143"/>
        <end position="176"/>
    </location>
</feature>
<proteinExistence type="predicted"/>